<feature type="region of interest" description="Disordered" evidence="1">
    <location>
        <begin position="1"/>
        <end position="21"/>
    </location>
</feature>
<comment type="caution">
    <text evidence="2">The sequence shown here is derived from an EMBL/GenBank/DDBJ whole genome shotgun (WGS) entry which is preliminary data.</text>
</comment>
<dbReference type="EMBL" id="CAUYUJ010017925">
    <property type="protein sequence ID" value="CAK0879139.1"/>
    <property type="molecule type" value="Genomic_DNA"/>
</dbReference>
<name>A0ABN9VZK4_9DINO</name>
<keyword evidence="3" id="KW-1185">Reference proteome</keyword>
<evidence type="ECO:0000313" key="3">
    <source>
        <dbReference type="Proteomes" id="UP001189429"/>
    </source>
</evidence>
<gene>
    <name evidence="2" type="ORF">PCOR1329_LOCUS62659</name>
</gene>
<reference evidence="2" key="1">
    <citation type="submission" date="2023-10" db="EMBL/GenBank/DDBJ databases">
        <authorList>
            <person name="Chen Y."/>
            <person name="Shah S."/>
            <person name="Dougan E. K."/>
            <person name="Thang M."/>
            <person name="Chan C."/>
        </authorList>
    </citation>
    <scope>NUCLEOTIDE SEQUENCE [LARGE SCALE GENOMIC DNA]</scope>
</reference>
<accession>A0ABN9VZK4</accession>
<evidence type="ECO:0000313" key="2">
    <source>
        <dbReference type="EMBL" id="CAK0879139.1"/>
    </source>
</evidence>
<proteinExistence type="predicted"/>
<sequence>MAAVRGRGSTMGARPRRSRKRRWCRPTACSGLTLTLGGYLGRWRAERRLEEAMKGSCPRELEKAARFAYNAGVDFARVEDARNDARRLRAEELLRDARAGAAAPSRAARAALIESACRTARVQDVDRQQIGKAEEEVAQLRALEELSELLKAGSRADWVHLQEACLKCQNKGVCGPELEAAWHEVERRKADAELQEALLSNDPDKIDKACNRLESLGLATEAVIQDAYERARRIRAEVVLRGGLDKARGGCCARPA</sequence>
<organism evidence="2 3">
    <name type="scientific">Prorocentrum cordatum</name>
    <dbReference type="NCBI Taxonomy" id="2364126"/>
    <lineage>
        <taxon>Eukaryota</taxon>
        <taxon>Sar</taxon>
        <taxon>Alveolata</taxon>
        <taxon>Dinophyceae</taxon>
        <taxon>Prorocentrales</taxon>
        <taxon>Prorocentraceae</taxon>
        <taxon>Prorocentrum</taxon>
    </lineage>
</organism>
<protein>
    <submittedName>
        <fullName evidence="2">Uncharacterized protein</fullName>
    </submittedName>
</protein>
<evidence type="ECO:0000256" key="1">
    <source>
        <dbReference type="SAM" id="MobiDB-lite"/>
    </source>
</evidence>
<dbReference type="Proteomes" id="UP001189429">
    <property type="component" value="Unassembled WGS sequence"/>
</dbReference>